<evidence type="ECO:0000313" key="2">
    <source>
        <dbReference type="Proteomes" id="UP000633943"/>
    </source>
</evidence>
<keyword evidence="2" id="KW-1185">Reference proteome</keyword>
<proteinExistence type="predicted"/>
<accession>A0ABX1NQS2</accession>
<dbReference type="Proteomes" id="UP000633943">
    <property type="component" value="Unassembled WGS sequence"/>
</dbReference>
<comment type="caution">
    <text evidence="1">The sequence shown here is derived from an EMBL/GenBank/DDBJ whole genome shotgun (WGS) entry which is preliminary data.</text>
</comment>
<protein>
    <recommendedName>
        <fullName evidence="3">Transposase</fullName>
    </recommendedName>
</protein>
<evidence type="ECO:0000313" key="1">
    <source>
        <dbReference type="EMBL" id="NMG14171.1"/>
    </source>
</evidence>
<sequence>MSEMAFSEKLVQEVWERARASTDQDPSVWRLDECGAWMRREHYGRENSEFGWKVEITSAGGPETIENLRAFNMGNAFDRAQGSAKCCVLADRVDQHPWEHASAPRNRDVGPHHP</sequence>
<organism evidence="1 2">
    <name type="scientific">Aromatoleum bremense</name>
    <dbReference type="NCBI Taxonomy" id="76115"/>
    <lineage>
        <taxon>Bacteria</taxon>
        <taxon>Pseudomonadati</taxon>
        <taxon>Pseudomonadota</taxon>
        <taxon>Betaproteobacteria</taxon>
        <taxon>Rhodocyclales</taxon>
        <taxon>Rhodocyclaceae</taxon>
        <taxon>Aromatoleum</taxon>
    </lineage>
</organism>
<reference evidence="1 2" key="1">
    <citation type="submission" date="2019-12" db="EMBL/GenBank/DDBJ databases">
        <title>Comparative genomics gives insights into the taxonomy of the Azoarcus-Aromatoleum group and reveals separate origins of nif in the plant-associated Azoarcus and non-plant-associated Aromatoleum sub-groups.</title>
        <authorList>
            <person name="Lafos M."/>
            <person name="Maluk M."/>
            <person name="Batista M."/>
            <person name="Junghare M."/>
            <person name="Carmona M."/>
            <person name="Faoro H."/>
            <person name="Cruz L.M."/>
            <person name="Battistoni F."/>
            <person name="De Souza E."/>
            <person name="Pedrosa F."/>
            <person name="Chen W.-M."/>
            <person name="Poole P.S."/>
            <person name="Dixon R.A."/>
            <person name="James E.K."/>
        </authorList>
    </citation>
    <scope>NUCLEOTIDE SEQUENCE [LARGE SCALE GENOMIC DNA]</scope>
    <source>
        <strain evidence="1 2">PbN1</strain>
    </source>
</reference>
<name>A0ABX1NQS2_9RHOO</name>
<evidence type="ECO:0008006" key="3">
    <source>
        <dbReference type="Google" id="ProtNLM"/>
    </source>
</evidence>
<dbReference type="RefSeq" id="WP_169201012.1">
    <property type="nucleotide sequence ID" value="NZ_CP059467.1"/>
</dbReference>
<dbReference type="EMBL" id="WTVP01000002">
    <property type="protein sequence ID" value="NMG14171.1"/>
    <property type="molecule type" value="Genomic_DNA"/>
</dbReference>
<gene>
    <name evidence="1" type="ORF">GPA24_01165</name>
</gene>